<evidence type="ECO:0000256" key="7">
    <source>
        <dbReference type="PROSITE-ProRule" id="PRU00108"/>
    </source>
</evidence>
<dbReference type="GO" id="GO:0000981">
    <property type="term" value="F:DNA-binding transcription factor activity, RNA polymerase II-specific"/>
    <property type="evidence" value="ECO:0007669"/>
    <property type="project" value="InterPro"/>
</dbReference>
<keyword evidence="5 7" id="KW-0371">Homeobox</keyword>
<dbReference type="EMBL" id="LRGB01000005">
    <property type="protein sequence ID" value="KZS22092.1"/>
    <property type="molecule type" value="Genomic_DNA"/>
</dbReference>
<evidence type="ECO:0000256" key="8">
    <source>
        <dbReference type="RuleBase" id="RU000682"/>
    </source>
</evidence>
<keyword evidence="6 7" id="KW-0539">Nucleus</keyword>
<dbReference type="Gene3D" id="1.10.10.60">
    <property type="entry name" value="Homeodomain-like"/>
    <property type="match status" value="1"/>
</dbReference>
<feature type="compositionally biased region" description="Basic and acidic residues" evidence="9">
    <location>
        <begin position="256"/>
        <end position="275"/>
    </location>
</feature>
<dbReference type="PROSITE" id="PS50071">
    <property type="entry name" value="HOMEOBOX_2"/>
    <property type="match status" value="1"/>
</dbReference>
<comment type="similarity">
    <text evidence="2">Belongs to the NK-2 homeobox family.</text>
</comment>
<dbReference type="PROSITE" id="PS00027">
    <property type="entry name" value="HOMEOBOX_1"/>
    <property type="match status" value="1"/>
</dbReference>
<dbReference type="PANTHER" id="PTHR24340:SF82">
    <property type="entry name" value="HOMEOBOX PROTEIN VND"/>
    <property type="match status" value="1"/>
</dbReference>
<comment type="caution">
    <text evidence="10">The sequence shown here is derived from an EMBL/GenBank/DDBJ whole genome shotgun (WGS) entry which is preliminary data.</text>
</comment>
<evidence type="ECO:0000256" key="5">
    <source>
        <dbReference type="ARBA" id="ARBA00023155"/>
    </source>
</evidence>
<feature type="compositionally biased region" description="Basic and acidic residues" evidence="9">
    <location>
        <begin position="233"/>
        <end position="244"/>
    </location>
</feature>
<comment type="subcellular location">
    <subcellularLocation>
        <location evidence="1 7 8">Nucleus</location>
    </subcellularLocation>
</comment>
<accession>A0A0P6D395</accession>
<evidence type="ECO:0000256" key="9">
    <source>
        <dbReference type="SAM" id="MobiDB-lite"/>
    </source>
</evidence>
<dbReference type="CDD" id="cd00086">
    <property type="entry name" value="homeodomain"/>
    <property type="match status" value="1"/>
</dbReference>
<dbReference type="InterPro" id="IPR017970">
    <property type="entry name" value="Homeobox_CS"/>
</dbReference>
<feature type="compositionally biased region" description="Basic and acidic residues" evidence="9">
    <location>
        <begin position="13"/>
        <end position="22"/>
    </location>
</feature>
<feature type="compositionally biased region" description="Polar residues" evidence="9">
    <location>
        <begin position="1"/>
        <end position="12"/>
    </location>
</feature>
<sequence>MITSLADSISLSKSEEKQKMTDVKTSVGGGTKPSGFTVKDILDLPNVKTTSCSKDKISPSSGTEGLLASSLFSPTFQMLGENLHGPYNGSFPRHPTIEYPVGYPSDLLYSLARWPTSAITNPNRHLSLGQLGLFAHSQRQQAAENFAMSSMEASSRWEARTAKARATINMTPLSPDTTCSTPIQEANGNFKTDSQESRSRQDDACPDSTDCNNGILDDSSDLDVFNASGSSGDMRDDSRMHDEGLSDSDDDEDDELAHGAKRKEPSHSRLERTNAEDGQGMSKKRKRRVLFSKAQTYELERRFRQQRYLSAPEREHLANIIHLTPTQVKIWFQNHRYKTKRARHEKNVHDLHQSMPPARRVAIPVLVRDGRTCIVGALNNGSSSASNIPGPDKSLNSVQAHEFSLTNSAAAAAACMNAMSFNMNAPNMVNAFSMNGMGSNTVDPSSMQLPSLATMNQSLRPAPTAQSIGSLPSTIPGSIPLTQSHSFSFGPQSRWW</sequence>
<feature type="compositionally biased region" description="Polar residues" evidence="9">
    <location>
        <begin position="170"/>
        <end position="192"/>
    </location>
</feature>
<dbReference type="SUPFAM" id="SSF46689">
    <property type="entry name" value="Homeodomain-like"/>
    <property type="match status" value="1"/>
</dbReference>
<evidence type="ECO:0000313" key="11">
    <source>
        <dbReference type="Proteomes" id="UP000076858"/>
    </source>
</evidence>
<dbReference type="InterPro" id="IPR001356">
    <property type="entry name" value="HD"/>
</dbReference>
<keyword evidence="11" id="KW-1185">Reference proteome</keyword>
<dbReference type="SMART" id="SM00389">
    <property type="entry name" value="HOX"/>
    <property type="match status" value="1"/>
</dbReference>
<feature type="region of interest" description="Disordered" evidence="9">
    <location>
        <begin position="1"/>
        <end position="37"/>
    </location>
</feature>
<evidence type="ECO:0000313" key="10">
    <source>
        <dbReference type="EMBL" id="KZS22092.1"/>
    </source>
</evidence>
<dbReference type="InterPro" id="IPR009057">
    <property type="entry name" value="Homeodomain-like_sf"/>
</dbReference>
<feature type="compositionally biased region" description="Basic and acidic residues" evidence="9">
    <location>
        <begin position="193"/>
        <end position="203"/>
    </location>
</feature>
<dbReference type="InterPro" id="IPR020479">
    <property type="entry name" value="HD_metazoa"/>
</dbReference>
<feature type="compositionally biased region" description="Acidic residues" evidence="9">
    <location>
        <begin position="245"/>
        <end position="255"/>
    </location>
</feature>
<dbReference type="FunFam" id="1.10.10.60:FF:000101">
    <property type="entry name" value="NK2 homeobox 8"/>
    <property type="match status" value="1"/>
</dbReference>
<dbReference type="GO" id="GO:0000978">
    <property type="term" value="F:RNA polymerase II cis-regulatory region sequence-specific DNA binding"/>
    <property type="evidence" value="ECO:0007669"/>
    <property type="project" value="TreeGrafter"/>
</dbReference>
<evidence type="ECO:0000256" key="1">
    <source>
        <dbReference type="ARBA" id="ARBA00004123"/>
    </source>
</evidence>
<dbReference type="PANTHER" id="PTHR24340">
    <property type="entry name" value="HOMEOBOX PROTEIN NKX"/>
    <property type="match status" value="1"/>
</dbReference>
<dbReference type="Pfam" id="PF00046">
    <property type="entry name" value="Homeodomain"/>
    <property type="match status" value="1"/>
</dbReference>
<dbReference type="AlphaFoldDB" id="A0A0P6D395"/>
<dbReference type="PRINTS" id="PR00024">
    <property type="entry name" value="HOMEOBOX"/>
</dbReference>
<feature type="region of interest" description="Disordered" evidence="9">
    <location>
        <begin position="170"/>
        <end position="288"/>
    </location>
</feature>
<evidence type="ECO:0000256" key="6">
    <source>
        <dbReference type="ARBA" id="ARBA00023242"/>
    </source>
</evidence>
<name>A0A0P6D395_9CRUS</name>
<gene>
    <name evidence="10" type="ORF">APZ42_010983</name>
</gene>
<evidence type="ECO:0000256" key="4">
    <source>
        <dbReference type="ARBA" id="ARBA00023125"/>
    </source>
</evidence>
<dbReference type="GO" id="GO:0030154">
    <property type="term" value="P:cell differentiation"/>
    <property type="evidence" value="ECO:0007669"/>
    <property type="project" value="TreeGrafter"/>
</dbReference>
<reference evidence="10 11" key="1">
    <citation type="submission" date="2016-03" db="EMBL/GenBank/DDBJ databases">
        <title>EvidentialGene: Evidence-directed Construction of Genes on Genomes.</title>
        <authorList>
            <person name="Gilbert D.G."/>
            <person name="Choi J.-H."/>
            <person name="Mockaitis K."/>
            <person name="Colbourne J."/>
            <person name="Pfrender M."/>
        </authorList>
    </citation>
    <scope>NUCLEOTIDE SEQUENCE [LARGE SCALE GENOMIC DNA]</scope>
    <source>
        <strain evidence="10 11">Xinb3</strain>
        <tissue evidence="10">Complete organism</tissue>
    </source>
</reference>
<dbReference type="InterPro" id="IPR050394">
    <property type="entry name" value="Homeobox_NK-like"/>
</dbReference>
<evidence type="ECO:0000256" key="3">
    <source>
        <dbReference type="ARBA" id="ARBA00022473"/>
    </source>
</evidence>
<proteinExistence type="inferred from homology"/>
<dbReference type="STRING" id="35525.A0A0P6D395"/>
<feature type="DNA-binding region" description="Homeobox" evidence="7">
    <location>
        <begin position="284"/>
        <end position="343"/>
    </location>
</feature>
<dbReference type="Proteomes" id="UP000076858">
    <property type="component" value="Unassembled WGS sequence"/>
</dbReference>
<dbReference type="GO" id="GO:0005634">
    <property type="term" value="C:nucleus"/>
    <property type="evidence" value="ECO:0007669"/>
    <property type="project" value="UniProtKB-SubCell"/>
</dbReference>
<dbReference type="OrthoDB" id="6159439at2759"/>
<evidence type="ECO:0000256" key="2">
    <source>
        <dbReference type="ARBA" id="ARBA00005661"/>
    </source>
</evidence>
<protein>
    <submittedName>
        <fullName evidence="10">Homeobox unplugged-like protein</fullName>
    </submittedName>
</protein>
<organism evidence="10 11">
    <name type="scientific">Daphnia magna</name>
    <dbReference type="NCBI Taxonomy" id="35525"/>
    <lineage>
        <taxon>Eukaryota</taxon>
        <taxon>Metazoa</taxon>
        <taxon>Ecdysozoa</taxon>
        <taxon>Arthropoda</taxon>
        <taxon>Crustacea</taxon>
        <taxon>Branchiopoda</taxon>
        <taxon>Diplostraca</taxon>
        <taxon>Cladocera</taxon>
        <taxon>Anomopoda</taxon>
        <taxon>Daphniidae</taxon>
        <taxon>Daphnia</taxon>
    </lineage>
</organism>
<keyword evidence="3" id="KW-0217">Developmental protein</keyword>
<keyword evidence="4 7" id="KW-0238">DNA-binding</keyword>